<sequence length="107" mass="12480">MERDAVEARPWRPEDGRPPRMRVYPPGDDCLMYVRWRGRWQLCVVRARADWADGRVVYHVDLRLWRSGAWDTYPTALVWDPAAMRPYRPSVTAALAGGSCRWPPVAR</sequence>
<name>A0A1E7LAG1_9ACTN</name>
<comment type="caution">
    <text evidence="1">The sequence shown here is derived from an EMBL/GenBank/DDBJ whole genome shotgun (WGS) entry which is preliminary data.</text>
</comment>
<keyword evidence="2" id="KW-1185">Reference proteome</keyword>
<protein>
    <submittedName>
        <fullName evidence="1">Uncharacterized protein</fullName>
    </submittedName>
</protein>
<dbReference type="EMBL" id="LJGW01000107">
    <property type="protein sequence ID" value="OEV12973.1"/>
    <property type="molecule type" value="Genomic_DNA"/>
</dbReference>
<organism evidence="1 2">
    <name type="scientific">Streptomyces nanshensis</name>
    <dbReference type="NCBI Taxonomy" id="518642"/>
    <lineage>
        <taxon>Bacteria</taxon>
        <taxon>Bacillati</taxon>
        <taxon>Actinomycetota</taxon>
        <taxon>Actinomycetes</taxon>
        <taxon>Kitasatosporales</taxon>
        <taxon>Streptomycetaceae</taxon>
        <taxon>Streptomyces</taxon>
    </lineage>
</organism>
<reference evidence="1 2" key="1">
    <citation type="journal article" date="2016" name="Front. Microbiol.">
        <title>Comparative Genomics Analysis of Streptomyces Species Reveals Their Adaptation to the Marine Environment and Their Diversity at the Genomic Level.</title>
        <authorList>
            <person name="Tian X."/>
            <person name="Zhang Z."/>
            <person name="Yang T."/>
            <person name="Chen M."/>
            <person name="Li J."/>
            <person name="Chen F."/>
            <person name="Yang J."/>
            <person name="Li W."/>
            <person name="Zhang B."/>
            <person name="Zhang Z."/>
            <person name="Wu J."/>
            <person name="Zhang C."/>
            <person name="Long L."/>
            <person name="Xiao J."/>
        </authorList>
    </citation>
    <scope>NUCLEOTIDE SEQUENCE [LARGE SCALE GENOMIC DNA]</scope>
    <source>
        <strain evidence="1 2">SCSIO 10429</strain>
    </source>
</reference>
<gene>
    <name evidence="1" type="ORF">AN218_05525</name>
</gene>
<dbReference type="AlphaFoldDB" id="A0A1E7LAG1"/>
<evidence type="ECO:0000313" key="1">
    <source>
        <dbReference type="EMBL" id="OEV12973.1"/>
    </source>
</evidence>
<accession>A0A1E7LAG1</accession>
<feature type="non-terminal residue" evidence="1">
    <location>
        <position position="107"/>
    </location>
</feature>
<dbReference type="Proteomes" id="UP000176005">
    <property type="component" value="Unassembled WGS sequence"/>
</dbReference>
<proteinExistence type="predicted"/>
<evidence type="ECO:0000313" key="2">
    <source>
        <dbReference type="Proteomes" id="UP000176005"/>
    </source>
</evidence>